<dbReference type="Gene3D" id="3.30.420.10">
    <property type="entry name" value="Ribonuclease H-like superfamily/Ribonuclease H"/>
    <property type="match status" value="1"/>
</dbReference>
<evidence type="ECO:0000313" key="18">
    <source>
        <dbReference type="EMBL" id="SHE27612.1"/>
    </source>
</evidence>
<dbReference type="Proteomes" id="UP000184251">
    <property type="component" value="Unassembled WGS sequence"/>
</dbReference>
<evidence type="ECO:0000256" key="11">
    <source>
        <dbReference type="ARBA" id="ARBA00022759"/>
    </source>
</evidence>
<keyword evidence="10 14" id="KW-0479">Metal-binding</keyword>
<comment type="subcellular location">
    <subcellularLocation>
        <location evidence="4 14">Cytoplasm</location>
    </subcellularLocation>
</comment>
<keyword evidence="19" id="KW-1185">Reference proteome</keyword>
<evidence type="ECO:0000256" key="5">
    <source>
        <dbReference type="ARBA" id="ARBA00007383"/>
    </source>
</evidence>
<keyword evidence="12 14" id="KW-0378">Hydrolase</keyword>
<reference evidence="18 19" key="1">
    <citation type="submission" date="2016-11" db="EMBL/GenBank/DDBJ databases">
        <authorList>
            <person name="Jaros S."/>
            <person name="Januszkiewicz K."/>
            <person name="Wedrychowicz H."/>
        </authorList>
    </citation>
    <scope>NUCLEOTIDE SEQUENCE [LARGE SCALE GENOMIC DNA]</scope>
    <source>
        <strain evidence="18 19">DSM 14828</strain>
    </source>
</reference>
<dbReference type="EC" id="3.1.26.4" evidence="6 14"/>
<evidence type="ECO:0000313" key="19">
    <source>
        <dbReference type="Proteomes" id="UP000184251"/>
    </source>
</evidence>
<evidence type="ECO:0000256" key="1">
    <source>
        <dbReference type="ARBA" id="ARBA00000077"/>
    </source>
</evidence>
<evidence type="ECO:0000256" key="12">
    <source>
        <dbReference type="ARBA" id="ARBA00022801"/>
    </source>
</evidence>
<name>A0A1M4S5X2_9FIRM</name>
<dbReference type="STRING" id="1120975.SAMN02746064_00092"/>
<dbReference type="RefSeq" id="WP_073269099.1">
    <property type="nucleotide sequence ID" value="NZ_FQTU01000001.1"/>
</dbReference>
<evidence type="ECO:0000256" key="2">
    <source>
        <dbReference type="ARBA" id="ARBA00001946"/>
    </source>
</evidence>
<evidence type="ECO:0000256" key="7">
    <source>
        <dbReference type="ARBA" id="ARBA00019179"/>
    </source>
</evidence>
<evidence type="ECO:0000259" key="17">
    <source>
        <dbReference type="PROSITE" id="PS51975"/>
    </source>
</evidence>
<feature type="domain" description="RNase H type-2" evidence="17">
    <location>
        <begin position="75"/>
        <end position="257"/>
    </location>
</feature>
<evidence type="ECO:0000256" key="6">
    <source>
        <dbReference type="ARBA" id="ARBA00012180"/>
    </source>
</evidence>
<dbReference type="InterPro" id="IPR024567">
    <property type="entry name" value="RNase_HII/HIII_dom"/>
</dbReference>
<organism evidence="18 19">
    <name type="scientific">Alkalibacter saccharofermentans DSM 14828</name>
    <dbReference type="NCBI Taxonomy" id="1120975"/>
    <lineage>
        <taxon>Bacteria</taxon>
        <taxon>Bacillati</taxon>
        <taxon>Bacillota</taxon>
        <taxon>Clostridia</taxon>
        <taxon>Eubacteriales</taxon>
        <taxon>Eubacteriaceae</taxon>
        <taxon>Alkalibacter</taxon>
    </lineage>
</organism>
<dbReference type="GO" id="GO:0004523">
    <property type="term" value="F:RNA-DNA hybrid ribonuclease activity"/>
    <property type="evidence" value="ECO:0007669"/>
    <property type="project" value="UniProtKB-UniRule"/>
</dbReference>
<keyword evidence="9 14" id="KW-0540">Nuclease</keyword>
<dbReference type="GO" id="GO:0005737">
    <property type="term" value="C:cytoplasm"/>
    <property type="evidence" value="ECO:0007669"/>
    <property type="project" value="UniProtKB-SubCell"/>
</dbReference>
<comment type="cofactor">
    <cofactor evidence="2">
        <name>Mg(2+)</name>
        <dbReference type="ChEBI" id="CHEBI:18420"/>
    </cofactor>
</comment>
<evidence type="ECO:0000256" key="14">
    <source>
        <dbReference type="HAMAP-Rule" id="MF_00052"/>
    </source>
</evidence>
<dbReference type="GO" id="GO:0006298">
    <property type="term" value="P:mismatch repair"/>
    <property type="evidence" value="ECO:0007669"/>
    <property type="project" value="TreeGrafter"/>
</dbReference>
<evidence type="ECO:0000256" key="10">
    <source>
        <dbReference type="ARBA" id="ARBA00022723"/>
    </source>
</evidence>
<evidence type="ECO:0000256" key="4">
    <source>
        <dbReference type="ARBA" id="ARBA00004496"/>
    </source>
</evidence>
<evidence type="ECO:0000256" key="9">
    <source>
        <dbReference type="ARBA" id="ARBA00022722"/>
    </source>
</evidence>
<dbReference type="CDD" id="cd07182">
    <property type="entry name" value="RNase_HII_bacteria_HII_like"/>
    <property type="match status" value="1"/>
</dbReference>
<dbReference type="InterPro" id="IPR001352">
    <property type="entry name" value="RNase_HII/HIII"/>
</dbReference>
<evidence type="ECO:0000256" key="15">
    <source>
        <dbReference type="PROSITE-ProRule" id="PRU01319"/>
    </source>
</evidence>
<dbReference type="GO" id="GO:0032299">
    <property type="term" value="C:ribonuclease H2 complex"/>
    <property type="evidence" value="ECO:0007669"/>
    <property type="project" value="TreeGrafter"/>
</dbReference>
<evidence type="ECO:0000256" key="8">
    <source>
        <dbReference type="ARBA" id="ARBA00022490"/>
    </source>
</evidence>
<dbReference type="HAMAP" id="MF_00052_B">
    <property type="entry name" value="RNase_HII_B"/>
    <property type="match status" value="1"/>
</dbReference>
<dbReference type="FunFam" id="3.30.420.10:FF:000006">
    <property type="entry name" value="Ribonuclease HII"/>
    <property type="match status" value="1"/>
</dbReference>
<keyword evidence="8 14" id="KW-0963">Cytoplasm</keyword>
<dbReference type="GO" id="GO:0003723">
    <property type="term" value="F:RNA binding"/>
    <property type="evidence" value="ECO:0007669"/>
    <property type="project" value="UniProtKB-UniRule"/>
</dbReference>
<dbReference type="InterPro" id="IPR036397">
    <property type="entry name" value="RNaseH_sf"/>
</dbReference>
<dbReference type="SUPFAM" id="SSF53098">
    <property type="entry name" value="Ribonuclease H-like"/>
    <property type="match status" value="1"/>
</dbReference>
<feature type="binding site" evidence="14 15">
    <location>
        <position position="173"/>
    </location>
    <ligand>
        <name>a divalent metal cation</name>
        <dbReference type="ChEBI" id="CHEBI:60240"/>
    </ligand>
</feature>
<dbReference type="PANTHER" id="PTHR10954">
    <property type="entry name" value="RIBONUCLEASE H2 SUBUNIT A"/>
    <property type="match status" value="1"/>
</dbReference>
<comment type="function">
    <text evidence="3 14 16">Endonuclease that specifically degrades the RNA of RNA-DNA hybrids.</text>
</comment>
<dbReference type="InterPro" id="IPR022898">
    <property type="entry name" value="RNase_HII"/>
</dbReference>
<feature type="binding site" evidence="14 15">
    <location>
        <position position="82"/>
    </location>
    <ligand>
        <name>a divalent metal cation</name>
        <dbReference type="ChEBI" id="CHEBI:60240"/>
    </ligand>
</feature>
<feature type="binding site" evidence="14 15">
    <location>
        <position position="81"/>
    </location>
    <ligand>
        <name>a divalent metal cation</name>
        <dbReference type="ChEBI" id="CHEBI:60240"/>
    </ligand>
</feature>
<keyword evidence="13 14" id="KW-0464">Manganese</keyword>
<evidence type="ECO:0000256" key="16">
    <source>
        <dbReference type="RuleBase" id="RU003515"/>
    </source>
</evidence>
<dbReference type="GO" id="GO:0030145">
    <property type="term" value="F:manganese ion binding"/>
    <property type="evidence" value="ECO:0007669"/>
    <property type="project" value="UniProtKB-UniRule"/>
</dbReference>
<dbReference type="GO" id="GO:0043137">
    <property type="term" value="P:DNA replication, removal of RNA primer"/>
    <property type="evidence" value="ECO:0007669"/>
    <property type="project" value="TreeGrafter"/>
</dbReference>
<protein>
    <recommendedName>
        <fullName evidence="7 14">Ribonuclease HII</fullName>
        <shortName evidence="14">RNase HII</shortName>
        <ecNumber evidence="6 14">3.1.26.4</ecNumber>
    </recommendedName>
</protein>
<comment type="similarity">
    <text evidence="5 14 16">Belongs to the RNase HII family.</text>
</comment>
<dbReference type="EMBL" id="FQTU01000001">
    <property type="protein sequence ID" value="SHE27612.1"/>
    <property type="molecule type" value="Genomic_DNA"/>
</dbReference>
<comment type="catalytic activity">
    <reaction evidence="1 14 15 16">
        <text>Endonucleolytic cleavage to 5'-phosphomonoester.</text>
        <dbReference type="EC" id="3.1.26.4"/>
    </reaction>
</comment>
<accession>A0A1M4S5X2</accession>
<keyword evidence="11 14" id="KW-0255">Endonuclease</keyword>
<gene>
    <name evidence="14" type="primary">rnhB</name>
    <name evidence="18" type="ORF">SAMN02746064_00092</name>
</gene>
<dbReference type="NCBIfam" id="NF000595">
    <property type="entry name" value="PRK00015.1-3"/>
    <property type="match status" value="1"/>
</dbReference>
<dbReference type="PANTHER" id="PTHR10954:SF18">
    <property type="entry name" value="RIBONUCLEASE HII"/>
    <property type="match status" value="1"/>
</dbReference>
<dbReference type="PROSITE" id="PS51975">
    <property type="entry name" value="RNASE_H_2"/>
    <property type="match status" value="1"/>
</dbReference>
<evidence type="ECO:0000256" key="3">
    <source>
        <dbReference type="ARBA" id="ARBA00004065"/>
    </source>
</evidence>
<dbReference type="Pfam" id="PF01351">
    <property type="entry name" value="RNase_HII"/>
    <property type="match status" value="1"/>
</dbReference>
<dbReference type="NCBIfam" id="NF000594">
    <property type="entry name" value="PRK00015.1-1"/>
    <property type="match status" value="1"/>
</dbReference>
<sequence>MNFADMSVGDIKKTIAALSDADWIEAAAVLKNDHRKGVQSIGKSLERRLNDFNLEKNRIMEMKETEERYRRQGLNLIAGVDEVGRGPLAGPVVSCGIILTSDCDILHINDSKKISAEKRKALFEELKKNAVSVAVGVVSPETIDDVNILNATKKSMYLALEQLDPSPQAVLIDAVRLEDLDIIQESVIKGDEKCYSIAAASIVAKVVRDKIMEDYHEEYPQYNFLSNKGYGTKEHLEAIKRYGLSPIHRRSFCKNFI</sequence>
<dbReference type="AlphaFoldDB" id="A0A1M4S5X2"/>
<dbReference type="InterPro" id="IPR012337">
    <property type="entry name" value="RNaseH-like_sf"/>
</dbReference>
<comment type="cofactor">
    <cofactor evidence="14 15">
        <name>Mn(2+)</name>
        <dbReference type="ChEBI" id="CHEBI:29035"/>
    </cofactor>
    <cofactor evidence="14 15">
        <name>Mg(2+)</name>
        <dbReference type="ChEBI" id="CHEBI:18420"/>
    </cofactor>
    <text evidence="14 15">Manganese or magnesium. Binds 1 divalent metal ion per monomer in the absence of substrate. May bind a second metal ion after substrate binding.</text>
</comment>
<evidence type="ECO:0000256" key="13">
    <source>
        <dbReference type="ARBA" id="ARBA00023211"/>
    </source>
</evidence>
<proteinExistence type="inferred from homology"/>
<dbReference type="OrthoDB" id="9803420at2"/>